<evidence type="ECO:0000313" key="8">
    <source>
        <dbReference type="Proteomes" id="UP001220064"/>
    </source>
</evidence>
<organism evidence="7 8">
    <name type="scientific">Corynebacterium massiliense DSM 45435</name>
    <dbReference type="NCBI Taxonomy" id="1121364"/>
    <lineage>
        <taxon>Bacteria</taxon>
        <taxon>Bacillati</taxon>
        <taxon>Actinomycetota</taxon>
        <taxon>Actinomycetes</taxon>
        <taxon>Mycobacteriales</taxon>
        <taxon>Corynebacteriaceae</taxon>
        <taxon>Corynebacterium</taxon>
    </lineage>
</organism>
<dbReference type="Proteomes" id="UP001220064">
    <property type="component" value="Chromosome"/>
</dbReference>
<evidence type="ECO:0000259" key="6">
    <source>
        <dbReference type="Pfam" id="PF06271"/>
    </source>
</evidence>
<evidence type="ECO:0000313" key="7">
    <source>
        <dbReference type="EMBL" id="WCZ32426.1"/>
    </source>
</evidence>
<sequence length="156" mass="17561">MTMERLVLTGRRILAWWIDAFAVGAVVIVLRWIINAITAHTGALTTAPADGLLNGTAQTTYETIAWAVFFYVYRVIFEGRYRTSLGKWSLGLEVVSPYPSYQVAAVRNSWLLLTLVGIWVYPWQDIIPIVVGATMFIWGQHVFDKLAGAIVPEKMR</sequence>
<keyword evidence="4 5" id="KW-0472">Membrane</keyword>
<evidence type="ECO:0000256" key="1">
    <source>
        <dbReference type="ARBA" id="ARBA00004141"/>
    </source>
</evidence>
<evidence type="ECO:0000256" key="2">
    <source>
        <dbReference type="ARBA" id="ARBA00022692"/>
    </source>
</evidence>
<comment type="subcellular location">
    <subcellularLocation>
        <location evidence="1">Membrane</location>
        <topology evidence="1">Multi-pass membrane protein</topology>
    </subcellularLocation>
</comment>
<proteinExistence type="predicted"/>
<evidence type="ECO:0000256" key="4">
    <source>
        <dbReference type="ARBA" id="ARBA00023136"/>
    </source>
</evidence>
<keyword evidence="2 5" id="KW-0812">Transmembrane</keyword>
<name>A0ABY7U7Q5_9CORY</name>
<keyword evidence="3 5" id="KW-1133">Transmembrane helix</keyword>
<evidence type="ECO:0000256" key="5">
    <source>
        <dbReference type="SAM" id="Phobius"/>
    </source>
</evidence>
<dbReference type="Pfam" id="PF06271">
    <property type="entry name" value="RDD"/>
    <property type="match status" value="1"/>
</dbReference>
<feature type="domain" description="RDD" evidence="6">
    <location>
        <begin position="9"/>
        <end position="136"/>
    </location>
</feature>
<dbReference type="InterPro" id="IPR010432">
    <property type="entry name" value="RDD"/>
</dbReference>
<keyword evidence="8" id="KW-1185">Reference proteome</keyword>
<dbReference type="EMBL" id="CP063189">
    <property type="protein sequence ID" value="WCZ32426.1"/>
    <property type="molecule type" value="Genomic_DNA"/>
</dbReference>
<reference evidence="7 8" key="1">
    <citation type="submission" date="2020-10" db="EMBL/GenBank/DDBJ databases">
        <title>Complete genome sequence of Corynebacterium massiliense DSM 45435, type strain of Corynebacterium massiliense.</title>
        <authorList>
            <person name="Busche T."/>
            <person name="Kalinowski J."/>
            <person name="Ruckert C."/>
        </authorList>
    </citation>
    <scope>NUCLEOTIDE SEQUENCE [LARGE SCALE GENOMIC DNA]</scope>
    <source>
        <strain evidence="7 8">DSM 45435</strain>
    </source>
</reference>
<gene>
    <name evidence="7" type="ORF">CMASS_04900</name>
</gene>
<accession>A0ABY7U7Q5</accession>
<evidence type="ECO:0000256" key="3">
    <source>
        <dbReference type="ARBA" id="ARBA00022989"/>
    </source>
</evidence>
<feature type="transmembrane region" description="Helical" evidence="5">
    <location>
        <begin position="12"/>
        <end position="34"/>
    </location>
</feature>
<dbReference type="RefSeq" id="WP_027018811.1">
    <property type="nucleotide sequence ID" value="NZ_ATVG01000014.1"/>
</dbReference>
<protein>
    <submittedName>
        <fullName evidence="7">RDD family protein</fullName>
    </submittedName>
</protein>